<keyword evidence="1" id="KW-0732">Signal</keyword>
<dbReference type="InterPro" id="IPR028994">
    <property type="entry name" value="Integrin_alpha_N"/>
</dbReference>
<reference evidence="2 3" key="1">
    <citation type="submission" date="2020-04" db="EMBL/GenBank/DDBJ databases">
        <title>Draft Genome Sequence of Streptomyces morookaense DSM 40503, an 8-azaguanine-producing strain.</title>
        <authorList>
            <person name="Qi J."/>
            <person name="Gao J.-M."/>
        </authorList>
    </citation>
    <scope>NUCLEOTIDE SEQUENCE [LARGE SCALE GENOMIC DNA]</scope>
    <source>
        <strain evidence="2 3">DSM 40503</strain>
    </source>
</reference>
<keyword evidence="3" id="KW-1185">Reference proteome</keyword>
<organism evidence="2 3">
    <name type="scientific">Streptomyces morookaense</name>
    <name type="common">Streptoverticillium morookaense</name>
    <dbReference type="NCBI Taxonomy" id="1970"/>
    <lineage>
        <taxon>Bacteria</taxon>
        <taxon>Bacillati</taxon>
        <taxon>Actinomycetota</taxon>
        <taxon>Actinomycetes</taxon>
        <taxon>Kitasatosporales</taxon>
        <taxon>Streptomycetaceae</taxon>
        <taxon>Streptomyces</taxon>
    </lineage>
</organism>
<comment type="caution">
    <text evidence="2">The sequence shown here is derived from an EMBL/GenBank/DDBJ whole genome shotgun (WGS) entry which is preliminary data.</text>
</comment>
<gene>
    <name evidence="2" type="ORF">HG542_34125</name>
</gene>
<feature type="non-terminal residue" evidence="2">
    <location>
        <position position="167"/>
    </location>
</feature>
<dbReference type="Proteomes" id="UP000587462">
    <property type="component" value="Unassembled WGS sequence"/>
</dbReference>
<feature type="chain" id="PRO_5031057390" evidence="1">
    <location>
        <begin position="30"/>
        <end position="167"/>
    </location>
</feature>
<evidence type="ECO:0000313" key="3">
    <source>
        <dbReference type="Proteomes" id="UP000587462"/>
    </source>
</evidence>
<sequence>MARLRVLSRLATAAAAAALVGTTAGIAAADPSPSPESRANSPRFPLMATNGSGELFQYLPDGHGGFGDRKQGAARWHATITVQIDLDQNGLVDGHYFREADGSLYLTEKGGKPQRIGGGWNIYNRLLSPGDLTGSGTPSLLARDKTGDLWLYQTRPDGTLTDRVRVG</sequence>
<proteinExistence type="predicted"/>
<dbReference type="EMBL" id="JABBXF010000204">
    <property type="protein sequence ID" value="NVK82635.1"/>
    <property type="molecule type" value="Genomic_DNA"/>
</dbReference>
<feature type="signal peptide" evidence="1">
    <location>
        <begin position="1"/>
        <end position="29"/>
    </location>
</feature>
<accession>A0A7Y7EAZ7</accession>
<evidence type="ECO:0000256" key="1">
    <source>
        <dbReference type="SAM" id="SignalP"/>
    </source>
</evidence>
<dbReference type="SUPFAM" id="SSF69318">
    <property type="entry name" value="Integrin alpha N-terminal domain"/>
    <property type="match status" value="1"/>
</dbReference>
<name>A0A7Y7EAZ7_STRMO</name>
<evidence type="ECO:0000313" key="2">
    <source>
        <dbReference type="EMBL" id="NVK82635.1"/>
    </source>
</evidence>
<protein>
    <submittedName>
        <fullName evidence="2">Uncharacterized protein</fullName>
    </submittedName>
</protein>
<dbReference type="AlphaFoldDB" id="A0A7Y7EAZ7"/>